<accession>A0A2J8K961</accession>
<name>A0A2J8K961_PANTR</name>
<evidence type="ECO:0000313" key="1">
    <source>
        <dbReference type="EMBL" id="PNI31581.1"/>
    </source>
</evidence>
<dbReference type="AlphaFoldDB" id="A0A2J8K961"/>
<proteinExistence type="predicted"/>
<dbReference type="EMBL" id="NBAG03000383">
    <property type="protein sequence ID" value="PNI31581.1"/>
    <property type="molecule type" value="Genomic_DNA"/>
</dbReference>
<dbReference type="Proteomes" id="UP000236370">
    <property type="component" value="Unassembled WGS sequence"/>
</dbReference>
<protein>
    <submittedName>
        <fullName evidence="1">TP53BP2 isoform 13</fullName>
    </submittedName>
</protein>
<comment type="caution">
    <text evidence="1">The sequence shown here is derived from an EMBL/GenBank/DDBJ whole genome shotgun (WGS) entry which is preliminary data.</text>
</comment>
<gene>
    <name evidence="1" type="ORF">CK820_G0040448</name>
</gene>
<evidence type="ECO:0000313" key="2">
    <source>
        <dbReference type="Proteomes" id="UP000236370"/>
    </source>
</evidence>
<reference evidence="1 2" key="1">
    <citation type="submission" date="2017-12" db="EMBL/GenBank/DDBJ databases">
        <title>High-resolution comparative analysis of great ape genomes.</title>
        <authorList>
            <person name="Pollen A."/>
            <person name="Hastie A."/>
            <person name="Hormozdiari F."/>
            <person name="Dougherty M."/>
            <person name="Liu R."/>
            <person name="Chaisson M."/>
            <person name="Hoppe E."/>
            <person name="Hill C."/>
            <person name="Pang A."/>
            <person name="Hillier L."/>
            <person name="Baker C."/>
            <person name="Armstrong J."/>
            <person name="Shendure J."/>
            <person name="Paten B."/>
            <person name="Wilson R."/>
            <person name="Chao H."/>
            <person name="Schneider V."/>
            <person name="Ventura M."/>
            <person name="Kronenberg Z."/>
            <person name="Murali S."/>
            <person name="Gordon D."/>
            <person name="Cantsilieris S."/>
            <person name="Munson K."/>
            <person name="Nelson B."/>
            <person name="Raja A."/>
            <person name="Underwood J."/>
            <person name="Diekhans M."/>
            <person name="Fiddes I."/>
            <person name="Haussler D."/>
            <person name="Eichler E."/>
        </authorList>
    </citation>
    <scope>NUCLEOTIDE SEQUENCE [LARGE SCALE GENOMIC DNA]</scope>
    <source>
        <strain evidence="1">Yerkes chimp pedigree #C0471</strain>
    </source>
</reference>
<sequence length="47" mass="5390">MRFGSKMMPNVQLRIMSECLMFFNDLEVRGTKFASSFVMNAPLAETL</sequence>
<organism evidence="1 2">
    <name type="scientific">Pan troglodytes</name>
    <name type="common">Chimpanzee</name>
    <dbReference type="NCBI Taxonomy" id="9598"/>
    <lineage>
        <taxon>Eukaryota</taxon>
        <taxon>Metazoa</taxon>
        <taxon>Chordata</taxon>
        <taxon>Craniata</taxon>
        <taxon>Vertebrata</taxon>
        <taxon>Euteleostomi</taxon>
        <taxon>Mammalia</taxon>
        <taxon>Eutheria</taxon>
        <taxon>Euarchontoglires</taxon>
        <taxon>Primates</taxon>
        <taxon>Haplorrhini</taxon>
        <taxon>Catarrhini</taxon>
        <taxon>Hominidae</taxon>
        <taxon>Pan</taxon>
    </lineage>
</organism>